<dbReference type="InterPro" id="IPR011991">
    <property type="entry name" value="ArsR-like_HTH"/>
</dbReference>
<feature type="domain" description="Transcription regulator PadR N-terminal" evidence="2">
    <location>
        <begin position="104"/>
        <end position="172"/>
    </location>
</feature>
<dbReference type="PANTHER" id="PTHR43252">
    <property type="entry name" value="TRANSCRIPTIONAL REGULATOR YQJI"/>
    <property type="match status" value="1"/>
</dbReference>
<feature type="compositionally biased region" description="Pro residues" evidence="1">
    <location>
        <begin position="52"/>
        <end position="67"/>
    </location>
</feature>
<keyword evidence="3" id="KW-0238">DNA-binding</keyword>
<dbReference type="PANTHER" id="PTHR43252:SF2">
    <property type="entry name" value="TRANSCRIPTION REGULATOR, PADR-LIKE FAMILY"/>
    <property type="match status" value="1"/>
</dbReference>
<organism evidence="3 4">
    <name type="scientific">Petropleomorpha daqingensis</name>
    <dbReference type="NCBI Taxonomy" id="2026353"/>
    <lineage>
        <taxon>Bacteria</taxon>
        <taxon>Bacillati</taxon>
        <taxon>Actinomycetota</taxon>
        <taxon>Actinomycetes</taxon>
        <taxon>Geodermatophilales</taxon>
        <taxon>Geodermatophilaceae</taxon>
        <taxon>Petropleomorpha</taxon>
    </lineage>
</organism>
<feature type="region of interest" description="Disordered" evidence="1">
    <location>
        <begin position="1"/>
        <end position="75"/>
    </location>
</feature>
<evidence type="ECO:0000313" key="3">
    <source>
        <dbReference type="EMBL" id="NYJ05629.1"/>
    </source>
</evidence>
<dbReference type="GO" id="GO:0003677">
    <property type="term" value="F:DNA binding"/>
    <property type="evidence" value="ECO:0007669"/>
    <property type="project" value="UniProtKB-KW"/>
</dbReference>
<dbReference type="InterPro" id="IPR005149">
    <property type="entry name" value="Tscrpt_reg_PadR_N"/>
</dbReference>
<dbReference type="RefSeq" id="WP_218859225.1">
    <property type="nucleotide sequence ID" value="NZ_JACBZT010000001.1"/>
</dbReference>
<evidence type="ECO:0000259" key="2">
    <source>
        <dbReference type="Pfam" id="PF03551"/>
    </source>
</evidence>
<dbReference type="AlphaFoldDB" id="A0A853CF14"/>
<feature type="compositionally biased region" description="Basic and acidic residues" evidence="1">
    <location>
        <begin position="23"/>
        <end position="37"/>
    </location>
</feature>
<dbReference type="EMBL" id="JACBZT010000001">
    <property type="protein sequence ID" value="NYJ05629.1"/>
    <property type="molecule type" value="Genomic_DNA"/>
</dbReference>
<comment type="caution">
    <text evidence="3">The sequence shown here is derived from an EMBL/GenBank/DDBJ whole genome shotgun (WGS) entry which is preliminary data.</text>
</comment>
<evidence type="ECO:0000256" key="1">
    <source>
        <dbReference type="SAM" id="MobiDB-lite"/>
    </source>
</evidence>
<accession>A0A853CF14</accession>
<dbReference type="Gene3D" id="1.10.10.10">
    <property type="entry name" value="Winged helix-like DNA-binding domain superfamily/Winged helix DNA-binding domain"/>
    <property type="match status" value="1"/>
</dbReference>
<dbReference type="CDD" id="cd00090">
    <property type="entry name" value="HTH_ARSR"/>
    <property type="match status" value="1"/>
</dbReference>
<evidence type="ECO:0000313" key="4">
    <source>
        <dbReference type="Proteomes" id="UP000541969"/>
    </source>
</evidence>
<name>A0A853CF14_9ACTN</name>
<gene>
    <name evidence="3" type="ORF">GGQ55_001907</name>
</gene>
<dbReference type="Pfam" id="PF03551">
    <property type="entry name" value="PadR"/>
    <property type="match status" value="1"/>
</dbReference>
<dbReference type="Proteomes" id="UP000541969">
    <property type="component" value="Unassembled WGS sequence"/>
</dbReference>
<dbReference type="InterPro" id="IPR036390">
    <property type="entry name" value="WH_DNA-bd_sf"/>
</dbReference>
<dbReference type="SUPFAM" id="SSF46785">
    <property type="entry name" value="Winged helix' DNA-binding domain"/>
    <property type="match status" value="1"/>
</dbReference>
<keyword evidence="4" id="KW-1185">Reference proteome</keyword>
<proteinExistence type="predicted"/>
<sequence length="252" mass="26690">MRPTTPWSRHSRRDFDFDAPAPEGRRHPGHDWADGPRGRRHFPPGGGFGGPGMPPVPPGPPMPPRPGFDPDFGADPRERLREARRGHRRGRHGRAGRGDVRTAILKLLAEEPMHGYQLMQAVADRTSGGWRLSPGAVYPTIAQLEDEGLVQVSTEGGRKLVTLTEAGRAHVESLGDVDPFAAFAGDGDRVDLRGAIGELMGAAGQLARVGDPQQLAAAATVLADARRSLYLILAGEAGSGESAPGSEGATES</sequence>
<protein>
    <submittedName>
        <fullName evidence="3">DNA-binding PadR family transcriptional regulator</fullName>
    </submittedName>
</protein>
<dbReference type="InterPro" id="IPR036388">
    <property type="entry name" value="WH-like_DNA-bd_sf"/>
</dbReference>
<reference evidence="3 4" key="1">
    <citation type="submission" date="2020-07" db="EMBL/GenBank/DDBJ databases">
        <title>Sequencing the genomes of 1000 actinobacteria strains.</title>
        <authorList>
            <person name="Klenk H.-P."/>
        </authorList>
    </citation>
    <scope>NUCLEOTIDE SEQUENCE [LARGE SCALE GENOMIC DNA]</scope>
    <source>
        <strain evidence="3 4">DSM 104001</strain>
    </source>
</reference>